<accession>A0A8H7IVV4</accession>
<dbReference type="AlphaFoldDB" id="A0A8H7IVV4"/>
<evidence type="ECO:0000313" key="2">
    <source>
        <dbReference type="EMBL" id="KAF9692098.1"/>
    </source>
</evidence>
<dbReference type="InterPro" id="IPR010730">
    <property type="entry name" value="HET"/>
</dbReference>
<feature type="domain" description="Heterokaryon incompatibility" evidence="1">
    <location>
        <begin position="76"/>
        <end position="212"/>
    </location>
</feature>
<dbReference type="InterPro" id="IPR052895">
    <property type="entry name" value="HetReg/Transcr_Mod"/>
</dbReference>
<proteinExistence type="predicted"/>
<comment type="caution">
    <text evidence="2">The sequence shown here is derived from an EMBL/GenBank/DDBJ whole genome shotgun (WGS) entry which is preliminary data.</text>
</comment>
<keyword evidence="3" id="KW-1185">Reference proteome</keyword>
<dbReference type="Pfam" id="PF06985">
    <property type="entry name" value="HET"/>
    <property type="match status" value="1"/>
</dbReference>
<name>A0A8H7IVV4_9PLEO</name>
<evidence type="ECO:0000313" key="3">
    <source>
        <dbReference type="Proteomes" id="UP000651452"/>
    </source>
</evidence>
<dbReference type="OrthoDB" id="3553147at2759"/>
<dbReference type="PANTHER" id="PTHR24148:SF82">
    <property type="entry name" value="HETEROKARYON INCOMPATIBILITY DOMAIN-CONTAINING PROTEIN"/>
    <property type="match status" value="1"/>
</dbReference>
<organism evidence="2 3">
    <name type="scientific">Ascochyta lentis</name>
    <dbReference type="NCBI Taxonomy" id="205686"/>
    <lineage>
        <taxon>Eukaryota</taxon>
        <taxon>Fungi</taxon>
        <taxon>Dikarya</taxon>
        <taxon>Ascomycota</taxon>
        <taxon>Pezizomycotina</taxon>
        <taxon>Dothideomycetes</taxon>
        <taxon>Pleosporomycetidae</taxon>
        <taxon>Pleosporales</taxon>
        <taxon>Pleosporineae</taxon>
        <taxon>Didymellaceae</taxon>
        <taxon>Ascochyta</taxon>
    </lineage>
</organism>
<reference evidence="2" key="2">
    <citation type="submission" date="2020-09" db="EMBL/GenBank/DDBJ databases">
        <title>Reference genome assembly for Australian Ascochyta lentis isolate Al4.</title>
        <authorList>
            <person name="Lee R.C."/>
            <person name="Farfan-Caceres L.M."/>
            <person name="Debler J.W."/>
            <person name="Williams A.H."/>
            <person name="Henares B.M."/>
        </authorList>
    </citation>
    <scope>NUCLEOTIDE SEQUENCE</scope>
    <source>
        <strain evidence="2">Al4</strain>
    </source>
</reference>
<dbReference type="Proteomes" id="UP000651452">
    <property type="component" value="Unassembled WGS sequence"/>
</dbReference>
<sequence length="645" mass="72441">MLHQCSKTCLSFSNSDSALLSSSNVDSRTTAPITPLYFPLSLGGREIRLLHLAPAVYTDELRVRLSIVSLDDQPKYEALSYCWGKDVSPHQACVSGHYLSIGSSLDCALRHLRPNNGGSDRVIWIDALCINQGNIDERSQQVQLMRDIYISAKKVVIWLGPGAKGFDAVFANLRESTIPDSFEDREKGLQLIYSLTEICNRPWFSRVWILQELLLAQRDPDVQVGGDCVPWSEFYKFVNSVLDKGGVYTTKAASDGDFTVPWPTKTCRILRQAARQLVMLGRLKQSGIQADITTQVMWTQYAEATNPCDRVFGLLGICEFDRGHAITPDYTRTAPQVFHQLTAYWILVERGIPYDFLPLHPTRHSSPPSSVGSKVPSWVIDLNLSFKERGMKLTHRYNQPFNFSPFGLRTSDLISRTNGIAPIMDLSDDRTTLLTVGMYIGTVAVTTRDLLESDDYEDDDKFDLPASLIYDLYHNVLKPRGISSRLLYLAMERCSSNGRDSMDHFARFEDFLKVRMEADHPDLVWGTQHSYMLTYLTLGCRNRILFVTNEGHVGCSYHPDAANGIRAGDVITGLFGLNVPFILRSVSTPAGLSTVKRDDYPEKYQMINMAHVGAHTYGHDFIENAPAGAKWQEFSGLGLREYSIA</sequence>
<reference evidence="2" key="1">
    <citation type="submission" date="2018-12" db="EMBL/GenBank/DDBJ databases">
        <authorList>
            <person name="Syme R.A."/>
            <person name="Farfan-Caceres L."/>
            <person name="Lichtenzveig J."/>
        </authorList>
    </citation>
    <scope>NUCLEOTIDE SEQUENCE</scope>
    <source>
        <strain evidence="2">Al4</strain>
    </source>
</reference>
<protein>
    <recommendedName>
        <fullName evidence="1">Heterokaryon incompatibility domain-containing protein</fullName>
    </recommendedName>
</protein>
<dbReference type="PANTHER" id="PTHR24148">
    <property type="entry name" value="ANKYRIN REPEAT DOMAIN-CONTAINING PROTEIN 39 HOMOLOG-RELATED"/>
    <property type="match status" value="1"/>
</dbReference>
<evidence type="ECO:0000259" key="1">
    <source>
        <dbReference type="Pfam" id="PF06985"/>
    </source>
</evidence>
<dbReference type="EMBL" id="RZGK01000019">
    <property type="protein sequence ID" value="KAF9692098.1"/>
    <property type="molecule type" value="Genomic_DNA"/>
</dbReference>
<gene>
    <name evidence="2" type="ORF">EKO04_009809</name>
</gene>